<evidence type="ECO:0000256" key="1">
    <source>
        <dbReference type="ARBA" id="ARBA00004651"/>
    </source>
</evidence>
<dbReference type="PANTHER" id="PTHR30086">
    <property type="entry name" value="ARGININE EXPORTER PROTEIN ARGO"/>
    <property type="match status" value="1"/>
</dbReference>
<dbReference type="EMBL" id="QAYG01000001">
    <property type="protein sequence ID" value="PTW62952.1"/>
    <property type="molecule type" value="Genomic_DNA"/>
</dbReference>
<evidence type="ECO:0000256" key="4">
    <source>
        <dbReference type="ARBA" id="ARBA00022692"/>
    </source>
</evidence>
<dbReference type="AlphaFoldDB" id="A0A2T5VGR5"/>
<comment type="caution">
    <text evidence="8">The sequence shown here is derived from an EMBL/GenBank/DDBJ whole genome shotgun (WGS) entry which is preliminary data.</text>
</comment>
<dbReference type="Pfam" id="PF01810">
    <property type="entry name" value="LysE"/>
    <property type="match status" value="1"/>
</dbReference>
<name>A0A2T5VGR5_9HYPH</name>
<dbReference type="PANTHER" id="PTHR30086:SF14">
    <property type="entry name" value="HOMOSERINE_HOMOSERINE LACTONE EFFLUX PROTEIN"/>
    <property type="match status" value="1"/>
</dbReference>
<comment type="subcellular location">
    <subcellularLocation>
        <location evidence="1">Cell membrane</location>
        <topology evidence="1">Multi-pass membrane protein</topology>
    </subcellularLocation>
</comment>
<dbReference type="GO" id="GO:0042970">
    <property type="term" value="F:homoserine transmembrane transporter activity"/>
    <property type="evidence" value="ECO:0007669"/>
    <property type="project" value="TreeGrafter"/>
</dbReference>
<evidence type="ECO:0000256" key="2">
    <source>
        <dbReference type="ARBA" id="ARBA00007928"/>
    </source>
</evidence>
<dbReference type="GO" id="GO:0005886">
    <property type="term" value="C:plasma membrane"/>
    <property type="evidence" value="ECO:0007669"/>
    <property type="project" value="UniProtKB-SubCell"/>
</dbReference>
<evidence type="ECO:0000256" key="6">
    <source>
        <dbReference type="ARBA" id="ARBA00023136"/>
    </source>
</evidence>
<evidence type="ECO:0000313" key="9">
    <source>
        <dbReference type="Proteomes" id="UP000244081"/>
    </source>
</evidence>
<protein>
    <submittedName>
        <fullName evidence="8">Threonine/homoserine/homoserine lactone efflux protein</fullName>
    </submittedName>
</protein>
<dbReference type="InterPro" id="IPR001123">
    <property type="entry name" value="LeuE-type"/>
</dbReference>
<organism evidence="8 9">
    <name type="scientific">Breoghania corrubedonensis</name>
    <dbReference type="NCBI Taxonomy" id="665038"/>
    <lineage>
        <taxon>Bacteria</taxon>
        <taxon>Pseudomonadati</taxon>
        <taxon>Pseudomonadota</taxon>
        <taxon>Alphaproteobacteria</taxon>
        <taxon>Hyphomicrobiales</taxon>
        <taxon>Stappiaceae</taxon>
        <taxon>Breoghania</taxon>
    </lineage>
</organism>
<keyword evidence="4 7" id="KW-0812">Transmembrane</keyword>
<evidence type="ECO:0000256" key="7">
    <source>
        <dbReference type="SAM" id="Phobius"/>
    </source>
</evidence>
<feature type="transmembrane region" description="Helical" evidence="7">
    <location>
        <begin position="130"/>
        <end position="155"/>
    </location>
</feature>
<evidence type="ECO:0000313" key="8">
    <source>
        <dbReference type="EMBL" id="PTW62952.1"/>
    </source>
</evidence>
<gene>
    <name evidence="8" type="ORF">C8N35_1011001</name>
</gene>
<accession>A0A2T5VGR5</accession>
<evidence type="ECO:0000256" key="5">
    <source>
        <dbReference type="ARBA" id="ARBA00022989"/>
    </source>
</evidence>
<dbReference type="PIRSF" id="PIRSF006324">
    <property type="entry name" value="LeuE"/>
    <property type="match status" value="1"/>
</dbReference>
<comment type="similarity">
    <text evidence="2">Belongs to the Rht family.</text>
</comment>
<dbReference type="Proteomes" id="UP000244081">
    <property type="component" value="Unassembled WGS sequence"/>
</dbReference>
<feature type="transmembrane region" description="Helical" evidence="7">
    <location>
        <begin position="30"/>
        <end position="51"/>
    </location>
</feature>
<evidence type="ECO:0000256" key="3">
    <source>
        <dbReference type="ARBA" id="ARBA00022475"/>
    </source>
</evidence>
<keyword evidence="6 7" id="KW-0472">Membrane</keyword>
<proteinExistence type="inferred from homology"/>
<reference evidence="8 9" key="1">
    <citation type="submission" date="2018-04" db="EMBL/GenBank/DDBJ databases">
        <title>Genomic Encyclopedia of Archaeal and Bacterial Type Strains, Phase II (KMG-II): from individual species to whole genera.</title>
        <authorList>
            <person name="Goeker M."/>
        </authorList>
    </citation>
    <scope>NUCLEOTIDE SEQUENCE [LARGE SCALE GENOMIC DNA]</scope>
    <source>
        <strain evidence="8 9">DSM 23382</strain>
    </source>
</reference>
<sequence>MRGPGRQWDNEDGAAKRDPSVGAAEMSLEFLITALIVVLVPGTGVVYTVAIGLSRGRIAAVAAALGCTFGIVPSIAAAILGLSALMHAGALAFQVLKYAGAAYLFYLAWQTLRETGPVAIGRPEGGRKSLAAIARTGCLINVLNPKLTVFFLAFLPQFVSHGSASATAQMLAMSAVFMAMTFAVFVVYGAFAALFGEAVLKRETVVTWMRRSVALAFAGFGVKLALASR</sequence>
<feature type="transmembrane region" description="Helical" evidence="7">
    <location>
        <begin position="88"/>
        <end position="109"/>
    </location>
</feature>
<keyword evidence="9" id="KW-1185">Reference proteome</keyword>
<feature type="transmembrane region" description="Helical" evidence="7">
    <location>
        <begin position="175"/>
        <end position="196"/>
    </location>
</feature>
<keyword evidence="5 7" id="KW-1133">Transmembrane helix</keyword>
<feature type="transmembrane region" description="Helical" evidence="7">
    <location>
        <begin position="58"/>
        <end position="82"/>
    </location>
</feature>
<keyword evidence="3" id="KW-1003">Cell membrane</keyword>